<feature type="compositionally biased region" description="Polar residues" evidence="2">
    <location>
        <begin position="480"/>
        <end position="491"/>
    </location>
</feature>
<proteinExistence type="inferred from homology"/>
<protein>
    <submittedName>
        <fullName evidence="5">Transcription factor SPT20 homolog isoform X13</fullName>
    </submittedName>
</protein>
<feature type="region of interest" description="Disordered" evidence="2">
    <location>
        <begin position="710"/>
        <end position="733"/>
    </location>
</feature>
<organism evidence="4 5">
    <name type="scientific">Callorhinus ursinus</name>
    <name type="common">Northern fur seal</name>
    <dbReference type="NCBI Taxonomy" id="34884"/>
    <lineage>
        <taxon>Eukaryota</taxon>
        <taxon>Metazoa</taxon>
        <taxon>Chordata</taxon>
        <taxon>Craniata</taxon>
        <taxon>Vertebrata</taxon>
        <taxon>Euteleostomi</taxon>
        <taxon>Mammalia</taxon>
        <taxon>Eutheria</taxon>
        <taxon>Laurasiatheria</taxon>
        <taxon>Carnivora</taxon>
        <taxon>Caniformia</taxon>
        <taxon>Pinnipedia</taxon>
        <taxon>Otariidae</taxon>
        <taxon>Callorhinus</taxon>
    </lineage>
</organism>
<evidence type="ECO:0000256" key="1">
    <source>
        <dbReference type="ARBA" id="ARBA00009112"/>
    </source>
</evidence>
<dbReference type="GO" id="GO:0003712">
    <property type="term" value="F:transcription coregulator activity"/>
    <property type="evidence" value="ECO:0007669"/>
    <property type="project" value="InterPro"/>
</dbReference>
<feature type="region of interest" description="Disordered" evidence="2">
    <location>
        <begin position="373"/>
        <end position="393"/>
    </location>
</feature>
<gene>
    <name evidence="5" type="primary">SUPT20H</name>
</gene>
<feature type="region of interest" description="Disordered" evidence="2">
    <location>
        <begin position="421"/>
        <end position="510"/>
    </location>
</feature>
<comment type="similarity">
    <text evidence="1">Belongs to the SPT20 family.</text>
</comment>
<name>A0A3Q7PAE8_CALUR</name>
<feature type="compositionally biased region" description="Polar residues" evidence="2">
    <location>
        <begin position="446"/>
        <end position="455"/>
    </location>
</feature>
<reference key="1">
    <citation type="submission" date="2019-01" db="UniProtKB">
        <authorList>
            <consortium name="RefSeq"/>
        </authorList>
    </citation>
    <scope>IDENTIFICATION</scope>
</reference>
<accession>A0A3Q7PAE8</accession>
<feature type="domain" description="Spt20-like SEP" evidence="3">
    <location>
        <begin position="76"/>
        <end position="217"/>
    </location>
</feature>
<dbReference type="InterPro" id="IPR046468">
    <property type="entry name" value="Spt20-like_SEP"/>
</dbReference>
<feature type="region of interest" description="Disordered" evidence="2">
    <location>
        <begin position="640"/>
        <end position="678"/>
    </location>
</feature>
<dbReference type="PANTHER" id="PTHR13526:SF3">
    <property type="entry name" value="SPT20 HOMOLOG, SAGA COMPLEX COMPONENT"/>
    <property type="match status" value="1"/>
</dbReference>
<dbReference type="GO" id="GO:0000124">
    <property type="term" value="C:SAGA complex"/>
    <property type="evidence" value="ECO:0007669"/>
    <property type="project" value="InterPro"/>
</dbReference>
<keyword evidence="4" id="KW-1185">Reference proteome</keyword>
<dbReference type="AlphaFoldDB" id="A0A3Q7PAE8"/>
<dbReference type="RefSeq" id="XP_025730805.1">
    <property type="nucleotide sequence ID" value="XM_025875020.1"/>
</dbReference>
<dbReference type="PANTHER" id="PTHR13526">
    <property type="entry name" value="TRANSCRIPTION FACTOR SPT20 HOMOLOG"/>
    <property type="match status" value="1"/>
</dbReference>
<dbReference type="Pfam" id="PF12090">
    <property type="entry name" value="Spt20_SEP"/>
    <property type="match status" value="1"/>
</dbReference>
<dbReference type="Proteomes" id="UP000286641">
    <property type="component" value="Unplaced"/>
</dbReference>
<dbReference type="InterPro" id="IPR021950">
    <property type="entry name" value="Spt20"/>
</dbReference>
<dbReference type="GO" id="GO:0006357">
    <property type="term" value="P:regulation of transcription by RNA polymerase II"/>
    <property type="evidence" value="ECO:0007669"/>
    <property type="project" value="TreeGrafter"/>
</dbReference>
<feature type="compositionally biased region" description="Low complexity" evidence="2">
    <location>
        <begin position="710"/>
        <end position="727"/>
    </location>
</feature>
<dbReference type="CTD" id="55578"/>
<evidence type="ECO:0000256" key="2">
    <source>
        <dbReference type="SAM" id="MobiDB-lite"/>
    </source>
</evidence>
<evidence type="ECO:0000313" key="4">
    <source>
        <dbReference type="Proteomes" id="UP000286641"/>
    </source>
</evidence>
<feature type="compositionally biased region" description="Low complexity" evidence="2">
    <location>
        <begin position="425"/>
        <end position="438"/>
    </location>
</feature>
<reference evidence="5" key="2">
    <citation type="submission" date="2025-08" db="UniProtKB">
        <authorList>
            <consortium name="RefSeq"/>
        </authorList>
    </citation>
    <scope>IDENTIFICATION</scope>
    <source>
        <tissue evidence="5">Blood</tissue>
    </source>
</reference>
<evidence type="ECO:0000313" key="5">
    <source>
        <dbReference type="RefSeq" id="XP_025730805.1"/>
    </source>
</evidence>
<evidence type="ECO:0000259" key="3">
    <source>
        <dbReference type="Pfam" id="PF12090"/>
    </source>
</evidence>
<sequence length="733" mass="80006">MQQALELALDRAEYVIESARQRPPKRKYLSSGRKSVFQKLYDLYIEECEKEPEVKQKLRRNVNLLEKLVMQETLSCLVVNLYPGNEGYSLMLRGKNGSDSETIRLPYEEGELLEYLDAEELPPILVDLLEKSQVNIFHCGCVIAEIRDYRQSSNMKSPGYQSRHILLRPTMQTLICDVHSITSDNHKWTQEDKLLLESQLILATAEPLCLDPSIAVTCTANRLLYNKQKMNTRPMKRCFKRYSRSSLNRQQDLSHCPPPPQLKLLDFLQKRKERKAGQHYDLKISKAGNCVDMWKRSPCNLAIPSEVDVEKYAKVEKSIKSDDSQPTVWPAHDVKDDYVFECEAGNQYQKTKLTILQSLGDPLYYGKIQPCKEDEENDSQVSPSHSSTDDHSNWFIIGSKTDAERVVNQYQELVQNEAKCPVKMSHSSSGSASLSQLSPGKETEQPETVSVQSSVLGKGVKHRPPPIKLPSSSGSSSSGNYFTPQQASSFLKSPTPPPASKPPSLSRKSSVDLNQVSMLSPAALSPASSSQRTTATQVMANSAGLNFINVVGSVCGAQALMSGSNPMLGCNTGAITPAGINLSGLLPSGGLLPNALPGAMQAASQAGVPFGLKNTSNLRPLNLLQLPGGSLIFNTLQQQQQQLSQFTPQQPQQPTTSSPQQPGDQGSEQGSASQEQALSAQHAAVINLAGVGSFMQSQAAAVAILAASNGYGSSSSTNSSATSSSAYRQPVKK</sequence>